<keyword evidence="2" id="KW-1185">Reference proteome</keyword>
<evidence type="ECO:0000313" key="2">
    <source>
        <dbReference type="Proteomes" id="UP000693981"/>
    </source>
</evidence>
<sequence length="197" mass="22486">MLKKYGSKTKWLRSIAKRDASGKKQADLDRQRRVARQVSLKAEPSAFRSYLLGIRSTESDETALKRCSERFVPLEAALVERGVPDRGCNVRDKFIMRGVGTVDDVVDTLEEMKFLFNCVEYRQVSPGFNFNTRKMNEAQKEQRMKLCVNYLADNKGRDIPRKWEQCRPRFDLVVSVGASPTECACYIYSGVGMVSGH</sequence>
<comment type="caution">
    <text evidence="1">The sequence shown here is derived from an EMBL/GenBank/DDBJ whole genome shotgun (WGS) entry which is preliminary data.</text>
</comment>
<accession>A0A8T1VSG7</accession>
<evidence type="ECO:0000313" key="1">
    <source>
        <dbReference type="EMBL" id="KAG7384167.1"/>
    </source>
</evidence>
<dbReference type="Proteomes" id="UP000693981">
    <property type="component" value="Unassembled WGS sequence"/>
</dbReference>
<proteinExistence type="predicted"/>
<dbReference type="OrthoDB" id="120373at2759"/>
<dbReference type="EMBL" id="JAGDFL010000611">
    <property type="protein sequence ID" value="KAG7384167.1"/>
    <property type="molecule type" value="Genomic_DNA"/>
</dbReference>
<dbReference type="AlphaFoldDB" id="A0A8T1VSG7"/>
<organism evidence="1 2">
    <name type="scientific">Phytophthora boehmeriae</name>
    <dbReference type="NCBI Taxonomy" id="109152"/>
    <lineage>
        <taxon>Eukaryota</taxon>
        <taxon>Sar</taxon>
        <taxon>Stramenopiles</taxon>
        <taxon>Oomycota</taxon>
        <taxon>Peronosporomycetes</taxon>
        <taxon>Peronosporales</taxon>
        <taxon>Peronosporaceae</taxon>
        <taxon>Phytophthora</taxon>
    </lineage>
</organism>
<name>A0A8T1VSG7_9STRA</name>
<reference evidence="1" key="1">
    <citation type="submission" date="2021-02" db="EMBL/GenBank/DDBJ databases">
        <authorList>
            <person name="Palmer J.M."/>
        </authorList>
    </citation>
    <scope>NUCLEOTIDE SEQUENCE</scope>
    <source>
        <strain evidence="1">SCRP23</strain>
    </source>
</reference>
<gene>
    <name evidence="1" type="ORF">PHYBOEH_009641</name>
</gene>
<protein>
    <submittedName>
        <fullName evidence="1">Uncharacterized protein</fullName>
    </submittedName>
</protein>